<dbReference type="Pfam" id="PF00903">
    <property type="entry name" value="Glyoxalase"/>
    <property type="match status" value="1"/>
</dbReference>
<dbReference type="InterPro" id="IPR029068">
    <property type="entry name" value="Glyas_Bleomycin-R_OHBP_Dase"/>
</dbReference>
<dbReference type="EMBL" id="LAZR01039013">
    <property type="protein sequence ID" value="KKL18067.1"/>
    <property type="molecule type" value="Genomic_DNA"/>
</dbReference>
<dbReference type="PROSITE" id="PS51819">
    <property type="entry name" value="VOC"/>
    <property type="match status" value="1"/>
</dbReference>
<protein>
    <recommendedName>
        <fullName evidence="1">VOC domain-containing protein</fullName>
    </recommendedName>
</protein>
<feature type="domain" description="VOC" evidence="1">
    <location>
        <begin position="1"/>
        <end position="76"/>
    </location>
</feature>
<sequence>LLHYISHPMSRVKDNKLCEIGPTHMAFTVDSIDETYARLSAAGVKFNSPPVVAPDGKAKLAFCQDPDGTYLELVEELK</sequence>
<name>A0A0F9BVT3_9ZZZZ</name>
<dbReference type="AlphaFoldDB" id="A0A0F9BVT3"/>
<gene>
    <name evidence="2" type="ORF">LCGC14_2479220</name>
</gene>
<proteinExistence type="predicted"/>
<accession>A0A0F9BVT3</accession>
<dbReference type="InterPro" id="IPR037523">
    <property type="entry name" value="VOC_core"/>
</dbReference>
<dbReference type="SUPFAM" id="SSF54593">
    <property type="entry name" value="Glyoxalase/Bleomycin resistance protein/Dihydroxybiphenyl dioxygenase"/>
    <property type="match status" value="1"/>
</dbReference>
<feature type="non-terminal residue" evidence="2">
    <location>
        <position position="1"/>
    </location>
</feature>
<organism evidence="2">
    <name type="scientific">marine sediment metagenome</name>
    <dbReference type="NCBI Taxonomy" id="412755"/>
    <lineage>
        <taxon>unclassified sequences</taxon>
        <taxon>metagenomes</taxon>
        <taxon>ecological metagenomes</taxon>
    </lineage>
</organism>
<evidence type="ECO:0000313" key="2">
    <source>
        <dbReference type="EMBL" id="KKL18067.1"/>
    </source>
</evidence>
<reference evidence="2" key="1">
    <citation type="journal article" date="2015" name="Nature">
        <title>Complex archaea that bridge the gap between prokaryotes and eukaryotes.</title>
        <authorList>
            <person name="Spang A."/>
            <person name="Saw J.H."/>
            <person name="Jorgensen S.L."/>
            <person name="Zaremba-Niedzwiedzka K."/>
            <person name="Martijn J."/>
            <person name="Lind A.E."/>
            <person name="van Eijk R."/>
            <person name="Schleper C."/>
            <person name="Guy L."/>
            <person name="Ettema T.J."/>
        </authorList>
    </citation>
    <scope>NUCLEOTIDE SEQUENCE</scope>
</reference>
<comment type="caution">
    <text evidence="2">The sequence shown here is derived from an EMBL/GenBank/DDBJ whole genome shotgun (WGS) entry which is preliminary data.</text>
</comment>
<evidence type="ECO:0000259" key="1">
    <source>
        <dbReference type="PROSITE" id="PS51819"/>
    </source>
</evidence>
<dbReference type="Gene3D" id="3.10.180.10">
    <property type="entry name" value="2,3-Dihydroxybiphenyl 1,2-Dioxygenase, domain 1"/>
    <property type="match status" value="1"/>
</dbReference>
<dbReference type="InterPro" id="IPR004360">
    <property type="entry name" value="Glyas_Fos-R_dOase_dom"/>
</dbReference>